<gene>
    <name evidence="9" type="primary">LOC101579853</name>
</gene>
<keyword evidence="2 6" id="KW-0812">Transmembrane</keyword>
<organism evidence="8 9">
    <name type="scientific">Octodon degus</name>
    <name type="common">Degu</name>
    <name type="synonym">Sciurus degus</name>
    <dbReference type="NCBI Taxonomy" id="10160"/>
    <lineage>
        <taxon>Eukaryota</taxon>
        <taxon>Metazoa</taxon>
        <taxon>Chordata</taxon>
        <taxon>Craniata</taxon>
        <taxon>Vertebrata</taxon>
        <taxon>Euteleostomi</taxon>
        <taxon>Mammalia</taxon>
        <taxon>Eutheria</taxon>
        <taxon>Euarchontoglires</taxon>
        <taxon>Glires</taxon>
        <taxon>Rodentia</taxon>
        <taxon>Hystricomorpha</taxon>
        <taxon>Octodontidae</taxon>
        <taxon>Octodon</taxon>
    </lineage>
</organism>
<feature type="transmembrane region" description="Helical" evidence="6">
    <location>
        <begin position="396"/>
        <end position="414"/>
    </location>
</feature>
<dbReference type="OrthoDB" id="5296287at2759"/>
<evidence type="ECO:0000256" key="3">
    <source>
        <dbReference type="ARBA" id="ARBA00022989"/>
    </source>
</evidence>
<evidence type="ECO:0000256" key="1">
    <source>
        <dbReference type="ARBA" id="ARBA00004141"/>
    </source>
</evidence>
<reference evidence="9" key="1">
    <citation type="submission" date="2025-08" db="UniProtKB">
        <authorList>
            <consortium name="RefSeq"/>
        </authorList>
    </citation>
    <scope>IDENTIFICATION</scope>
</reference>
<feature type="transmembrane region" description="Helical" evidence="6">
    <location>
        <begin position="142"/>
        <end position="159"/>
    </location>
</feature>
<feature type="transmembrane region" description="Helical" evidence="6">
    <location>
        <begin position="420"/>
        <end position="440"/>
    </location>
</feature>
<feature type="transmembrane region" description="Helical" evidence="6">
    <location>
        <begin position="333"/>
        <end position="351"/>
    </location>
</feature>
<dbReference type="OMA" id="LGVCQMT"/>
<dbReference type="Gene3D" id="1.20.1250.20">
    <property type="entry name" value="MFS general substrate transporter like domains"/>
    <property type="match status" value="1"/>
</dbReference>
<keyword evidence="8" id="KW-1185">Reference proteome</keyword>
<feature type="transmembrane region" description="Helical" evidence="6">
    <location>
        <begin position="191"/>
        <end position="213"/>
    </location>
</feature>
<evidence type="ECO:0000313" key="9">
    <source>
        <dbReference type="RefSeq" id="XP_004635289.1"/>
    </source>
</evidence>
<feature type="transmembrane region" description="Helical" evidence="6">
    <location>
        <begin position="252"/>
        <end position="271"/>
    </location>
</feature>
<dbReference type="GO" id="GO:0022857">
    <property type="term" value="F:transmembrane transporter activity"/>
    <property type="evidence" value="ECO:0007669"/>
    <property type="project" value="InterPro"/>
</dbReference>
<feature type="transmembrane region" description="Helical" evidence="6">
    <location>
        <begin position="363"/>
        <end position="384"/>
    </location>
</feature>
<keyword evidence="4 6" id="KW-0472">Membrane</keyword>
<evidence type="ECO:0000256" key="2">
    <source>
        <dbReference type="ARBA" id="ARBA00022692"/>
    </source>
</evidence>
<comment type="subcellular location">
    <subcellularLocation>
        <location evidence="1">Membrane</location>
        <topology evidence="1">Multi-pass membrane protein</topology>
    </subcellularLocation>
</comment>
<feature type="transmembrane region" description="Helical" evidence="6">
    <location>
        <begin position="225"/>
        <end position="246"/>
    </location>
</feature>
<dbReference type="InterPro" id="IPR036259">
    <property type="entry name" value="MFS_trans_sf"/>
</dbReference>
<dbReference type="GO" id="GO:0016020">
    <property type="term" value="C:membrane"/>
    <property type="evidence" value="ECO:0007669"/>
    <property type="project" value="UniProtKB-SubCell"/>
</dbReference>
<evidence type="ECO:0000256" key="6">
    <source>
        <dbReference type="SAM" id="Phobius"/>
    </source>
</evidence>
<dbReference type="SUPFAM" id="SSF103473">
    <property type="entry name" value="MFS general substrate transporter"/>
    <property type="match status" value="1"/>
</dbReference>
<name>A0A6P3EZD3_OCTDE</name>
<feature type="region of interest" description="Disordered" evidence="5">
    <location>
        <begin position="517"/>
        <end position="542"/>
    </location>
</feature>
<feature type="domain" description="Major facilitator superfamily (MFS) profile" evidence="7">
    <location>
        <begin position="21"/>
        <end position="504"/>
    </location>
</feature>
<dbReference type="Pfam" id="PF00083">
    <property type="entry name" value="Sugar_tr"/>
    <property type="match status" value="1"/>
</dbReference>
<dbReference type="InterPro" id="IPR020846">
    <property type="entry name" value="MFS_dom"/>
</dbReference>
<feature type="transmembrane region" description="Helical" evidence="6">
    <location>
        <begin position="480"/>
        <end position="499"/>
    </location>
</feature>
<feature type="transmembrane region" description="Helical" evidence="6">
    <location>
        <begin position="452"/>
        <end position="474"/>
    </location>
</feature>
<protein>
    <submittedName>
        <fullName evidence="9">Solute carrier family 22 member 13-like isoform X1</fullName>
    </submittedName>
</protein>
<dbReference type="PROSITE" id="PS00216">
    <property type="entry name" value="SUGAR_TRANSPORT_1"/>
    <property type="match status" value="1"/>
</dbReference>
<evidence type="ECO:0000313" key="8">
    <source>
        <dbReference type="Proteomes" id="UP000515203"/>
    </source>
</evidence>
<dbReference type="AlphaFoldDB" id="A0A6P3EZD3"/>
<evidence type="ECO:0000259" key="7">
    <source>
        <dbReference type="PROSITE" id="PS50850"/>
    </source>
</evidence>
<accession>A0A6P3EZD3</accession>
<feature type="transmembrane region" description="Helical" evidence="6">
    <location>
        <begin position="166"/>
        <end position="185"/>
    </location>
</feature>
<evidence type="ECO:0000256" key="5">
    <source>
        <dbReference type="SAM" id="MobiDB-lite"/>
    </source>
</evidence>
<dbReference type="GeneID" id="101579853"/>
<dbReference type="PROSITE" id="PS50850">
    <property type="entry name" value="MFS"/>
    <property type="match status" value="1"/>
</dbReference>
<dbReference type="PANTHER" id="PTHR24064">
    <property type="entry name" value="SOLUTE CARRIER FAMILY 22 MEMBER"/>
    <property type="match status" value="1"/>
</dbReference>
<dbReference type="InParanoid" id="A0A6P3EZD3"/>
<dbReference type="RefSeq" id="XP_004635289.1">
    <property type="nucleotide sequence ID" value="XM_004635232.2"/>
</dbReference>
<dbReference type="Proteomes" id="UP000515203">
    <property type="component" value="Unplaced"/>
</dbReference>
<proteinExistence type="predicted"/>
<dbReference type="FunCoup" id="A0A6P3EZD3">
    <property type="interactions" value="87"/>
</dbReference>
<keyword evidence="3 6" id="KW-1133">Transmembrane helix</keyword>
<dbReference type="InterPro" id="IPR005829">
    <property type="entry name" value="Sugar_transporter_CS"/>
</dbReference>
<sequence>MVNFAQILDETGEFGRFQAQMMILLSVPNFLAAFQTFGNMFMVQDEAHRCSVAWVKNRTFNWSAAEQLALSVPLDAAGRPKSCLMFRPPPDNASLEDILSHHFNETQSCESGWDYPEHKPQSLMNEFNLVCDRKHLKKTSQSLFMAGLLVGTLIFGPISDRVGRRASFLVQLLLFAISGVAMAFVPSFEFYTILRFVLATAIGGYTLNITTLLSEWVGPSRRTSAIVLNMTAFALGQMGLAGTAYGVRKWRLLQIFSTVPILLLFFCFQVVPESARWLLIRGRVEEAKQLIQKAALVNKRELTPELLNQIAPEDKGPLGNAFDLFRHPHLRKVTLILMCVWFVNNLVYYGLSFQVGDFGMDIYLTQLIFGAVELPSRISSIFFMEKYGRKWSQSGCLILGGLMCIIIAFIPSGLPTMVTMLAMVGKLTIAAAFTISYVYTAELFPTVVRQTGFGLVSTFSRTGGIIAPLVILLVEYHTAFPMLIFGSLPIGTGILCALLPETHGQSLKDTIEDLRQRSCPRRSPRTAPLKKEVKSTGKPSSPRVAIVNSSYF</sequence>
<dbReference type="InterPro" id="IPR005828">
    <property type="entry name" value="MFS_sugar_transport-like"/>
</dbReference>
<evidence type="ECO:0000256" key="4">
    <source>
        <dbReference type="ARBA" id="ARBA00023136"/>
    </source>
</evidence>